<proteinExistence type="predicted"/>
<gene>
    <name evidence="1" type="ORF">LX74_01169</name>
</gene>
<evidence type="ECO:0000313" key="2">
    <source>
        <dbReference type="Proteomes" id="UP000324513"/>
    </source>
</evidence>
<keyword evidence="2" id="KW-1185">Reference proteome</keyword>
<evidence type="ECO:0000313" key="1">
    <source>
        <dbReference type="EMBL" id="TYO93105.1"/>
    </source>
</evidence>
<reference evidence="1 2" key="1">
    <citation type="submission" date="2019-07" db="EMBL/GenBank/DDBJ databases">
        <title>Genomic Encyclopedia of Archaeal and Bacterial Type Strains, Phase II (KMG-II): from individual species to whole genera.</title>
        <authorList>
            <person name="Goeker M."/>
        </authorList>
    </citation>
    <scope>NUCLEOTIDE SEQUENCE [LARGE SCALE GENOMIC DNA]</scope>
    <source>
        <strain evidence="1 2">DSM 14571</strain>
    </source>
</reference>
<dbReference type="EMBL" id="VNHK01000003">
    <property type="protein sequence ID" value="TYO93105.1"/>
    <property type="molecule type" value="Genomic_DNA"/>
</dbReference>
<comment type="caution">
    <text evidence="1">The sequence shown here is derived from an EMBL/GenBank/DDBJ whole genome shotgun (WGS) entry which is preliminary data.</text>
</comment>
<name>A0ABY3NIY8_ELIMR</name>
<organism evidence="1 2">
    <name type="scientific">Elizabethkingia miricola</name>
    <name type="common">Chryseobacterium miricola</name>
    <dbReference type="NCBI Taxonomy" id="172045"/>
    <lineage>
        <taxon>Bacteria</taxon>
        <taxon>Pseudomonadati</taxon>
        <taxon>Bacteroidota</taxon>
        <taxon>Flavobacteriia</taxon>
        <taxon>Flavobacteriales</taxon>
        <taxon>Weeksellaceae</taxon>
        <taxon>Elizabethkingia</taxon>
    </lineage>
</organism>
<protein>
    <submittedName>
        <fullName evidence="1">Uncharacterized protein</fullName>
    </submittedName>
</protein>
<dbReference type="Proteomes" id="UP000324513">
    <property type="component" value="Unassembled WGS sequence"/>
</dbReference>
<sequence length="41" mass="5125">MKEKIHFSLFGDKYTFSKEMNQIIEINLQKLYYFVRKHLDK</sequence>
<accession>A0ABY3NIY8</accession>